<dbReference type="InterPro" id="IPR000782">
    <property type="entry name" value="FAS1_domain"/>
</dbReference>
<evidence type="ECO:0000313" key="3">
    <source>
        <dbReference type="EMBL" id="PTQ98133.1"/>
    </source>
</evidence>
<keyword evidence="4" id="KW-1185">Reference proteome</keyword>
<gene>
    <name evidence="3" type="ORF">C8P68_103293</name>
</gene>
<feature type="domain" description="FAS1" evidence="2">
    <location>
        <begin position="38"/>
        <end position="160"/>
    </location>
</feature>
<dbReference type="Pfam" id="PF02469">
    <property type="entry name" value="Fasciclin"/>
    <property type="match status" value="1"/>
</dbReference>
<dbReference type="PROSITE" id="PS50213">
    <property type="entry name" value="FAS1"/>
    <property type="match status" value="1"/>
</dbReference>
<evidence type="ECO:0000259" key="2">
    <source>
        <dbReference type="PROSITE" id="PS50213"/>
    </source>
</evidence>
<dbReference type="EMBL" id="QAOQ01000003">
    <property type="protein sequence ID" value="PTQ98133.1"/>
    <property type="molecule type" value="Genomic_DNA"/>
</dbReference>
<dbReference type="SMART" id="SM00554">
    <property type="entry name" value="FAS1"/>
    <property type="match status" value="1"/>
</dbReference>
<dbReference type="AlphaFoldDB" id="A0A2T5JB85"/>
<dbReference type="Gene3D" id="2.30.180.10">
    <property type="entry name" value="FAS1 domain"/>
    <property type="match status" value="1"/>
</dbReference>
<accession>A0A2T5JB85</accession>
<evidence type="ECO:0000313" key="4">
    <source>
        <dbReference type="Proteomes" id="UP000244168"/>
    </source>
</evidence>
<name>A0A2T5JB85_9SPHI</name>
<dbReference type="Proteomes" id="UP000244168">
    <property type="component" value="Unassembled WGS sequence"/>
</dbReference>
<protein>
    <submittedName>
        <fullName evidence="3">Putative surface protein with fasciclin (FAS1) repeats</fullName>
    </submittedName>
</protein>
<dbReference type="PANTHER" id="PTHR10900:SF77">
    <property type="entry name" value="FI19380P1"/>
    <property type="match status" value="1"/>
</dbReference>
<organism evidence="3 4">
    <name type="scientific">Mucilaginibacter yixingensis</name>
    <dbReference type="NCBI Taxonomy" id="1295612"/>
    <lineage>
        <taxon>Bacteria</taxon>
        <taxon>Pseudomonadati</taxon>
        <taxon>Bacteroidota</taxon>
        <taxon>Sphingobacteriia</taxon>
        <taxon>Sphingobacteriales</taxon>
        <taxon>Sphingobacteriaceae</taxon>
        <taxon>Mucilaginibacter</taxon>
    </lineage>
</organism>
<dbReference type="PANTHER" id="PTHR10900">
    <property type="entry name" value="PERIOSTIN-RELATED"/>
    <property type="match status" value="1"/>
</dbReference>
<comment type="caution">
    <text evidence="3">The sequence shown here is derived from an EMBL/GenBank/DDBJ whole genome shotgun (WGS) entry which is preliminary data.</text>
</comment>
<dbReference type="OrthoDB" id="831756at2"/>
<dbReference type="RefSeq" id="WP_107828316.1">
    <property type="nucleotide sequence ID" value="NZ_CP160205.1"/>
</dbReference>
<feature type="chain" id="PRO_5015562460" evidence="1">
    <location>
        <begin position="21"/>
        <end position="524"/>
    </location>
</feature>
<keyword evidence="1" id="KW-0732">Signal</keyword>
<sequence>MINNKVKYLLMLICSVALLSACKKQWDQRTAIANQQLNVTLIEQIKANPNLSTFAKYLTQTGLDQVLASSKTFTVFAPTNTAMQSLDPAVASDPVQLKLFISNHIANQTYLASGIQGSIRIHTLTGKNVTFTRTTVEDANITTADQYVSNGTLNIIDKTLPVKLNISDFVRSLTTVGALQSAYVKSQDTSYTDTTQATVQSLDPKTGKPILVPGTGVVKYNKYFKKTAALDNEDSTYTYIVLTDAALNTERGKVSKYFTTVTNSVDTTTRLASFNVLKDVAIRGMVKPADLPASLKSVNGVNVPIDQSAIVQTYNASNGIVYVMSAVNFAVSEKITSITIQGEFPSFFTRADRASLAQYRIRPDINGKTYNDMFLQFSSSTTLASFFAAYRVSGLNTCQYRVYLRAVNDTLFNHIAKPGNISQRITFGQVSSIAVTDAATGTLTATTAVNYPYQNSTPYNYVPMEYTGATAGTITANSTINVVGGMLNVTKLSTINMYLQAANSTTVNANNLLIDYIRLDPVIQ</sequence>
<dbReference type="InterPro" id="IPR050904">
    <property type="entry name" value="Adhesion/Biosynth-related"/>
</dbReference>
<dbReference type="PROSITE" id="PS51257">
    <property type="entry name" value="PROKAR_LIPOPROTEIN"/>
    <property type="match status" value="1"/>
</dbReference>
<proteinExistence type="predicted"/>
<feature type="signal peptide" evidence="1">
    <location>
        <begin position="1"/>
        <end position="20"/>
    </location>
</feature>
<reference evidence="3 4" key="1">
    <citation type="submission" date="2018-04" db="EMBL/GenBank/DDBJ databases">
        <title>Genomic Encyclopedia of Archaeal and Bacterial Type Strains, Phase II (KMG-II): from individual species to whole genera.</title>
        <authorList>
            <person name="Goeker M."/>
        </authorList>
    </citation>
    <scope>NUCLEOTIDE SEQUENCE [LARGE SCALE GENOMIC DNA]</scope>
    <source>
        <strain evidence="3 4">DSM 26809</strain>
    </source>
</reference>
<dbReference type="InterPro" id="IPR036378">
    <property type="entry name" value="FAS1_dom_sf"/>
</dbReference>
<dbReference type="GO" id="GO:0005615">
    <property type="term" value="C:extracellular space"/>
    <property type="evidence" value="ECO:0007669"/>
    <property type="project" value="TreeGrafter"/>
</dbReference>
<evidence type="ECO:0000256" key="1">
    <source>
        <dbReference type="SAM" id="SignalP"/>
    </source>
</evidence>
<dbReference type="SUPFAM" id="SSF82153">
    <property type="entry name" value="FAS1 domain"/>
    <property type="match status" value="1"/>
</dbReference>